<comment type="caution">
    <text evidence="2">The sequence shown here is derived from an EMBL/GenBank/DDBJ whole genome shotgun (WGS) entry which is preliminary data.</text>
</comment>
<evidence type="ECO:0000313" key="2">
    <source>
        <dbReference type="EMBL" id="GHD53724.1"/>
    </source>
</evidence>
<feature type="domain" description="PIN" evidence="1">
    <location>
        <begin position="4"/>
        <end position="119"/>
    </location>
</feature>
<proteinExistence type="predicted"/>
<dbReference type="RefSeq" id="WP_189991084.1">
    <property type="nucleotide sequence ID" value="NZ_BMZS01000007.1"/>
</dbReference>
<evidence type="ECO:0000313" key="3">
    <source>
        <dbReference type="Proteomes" id="UP000630353"/>
    </source>
</evidence>
<dbReference type="PANTHER" id="PTHR36173:SF2">
    <property type="entry name" value="RIBONUCLEASE VAPC16"/>
    <property type="match status" value="1"/>
</dbReference>
<dbReference type="InterPro" id="IPR041705">
    <property type="entry name" value="PIN_Sll0205"/>
</dbReference>
<dbReference type="InterPro" id="IPR052919">
    <property type="entry name" value="TA_system_RNase"/>
</dbReference>
<dbReference type="InterPro" id="IPR002716">
    <property type="entry name" value="PIN_dom"/>
</dbReference>
<dbReference type="AlphaFoldDB" id="A0A918XT27"/>
<name>A0A918XT27_9PROT</name>
<sequence length="127" mass="14186">MDLLLDTHVVLWWNEGDARLRPDVRDMVRDPDNTIYVSAATPWEIAIKARKGRMAFRGPLERLIEGSGFVPLPIDPAHGVMAGSLDWDHADPFDRVLVAQAAMENLVLVHADRAICDYGRVGQIWAA</sequence>
<reference evidence="2" key="2">
    <citation type="submission" date="2020-09" db="EMBL/GenBank/DDBJ databases">
        <authorList>
            <person name="Sun Q."/>
            <person name="Kim S."/>
        </authorList>
    </citation>
    <scope>NUCLEOTIDE SEQUENCE</scope>
    <source>
        <strain evidence="2">KCTC 42651</strain>
    </source>
</reference>
<dbReference type="EMBL" id="BMZS01000007">
    <property type="protein sequence ID" value="GHD53724.1"/>
    <property type="molecule type" value="Genomic_DNA"/>
</dbReference>
<dbReference type="Proteomes" id="UP000630353">
    <property type="component" value="Unassembled WGS sequence"/>
</dbReference>
<protein>
    <submittedName>
        <fullName evidence="2">Twitching motility protein PilT</fullName>
    </submittedName>
</protein>
<dbReference type="SUPFAM" id="SSF88723">
    <property type="entry name" value="PIN domain-like"/>
    <property type="match status" value="1"/>
</dbReference>
<dbReference type="Pfam" id="PF01850">
    <property type="entry name" value="PIN"/>
    <property type="match status" value="1"/>
</dbReference>
<organism evidence="2 3">
    <name type="scientific">Thalassobaculum fulvum</name>
    <dbReference type="NCBI Taxonomy" id="1633335"/>
    <lineage>
        <taxon>Bacteria</taxon>
        <taxon>Pseudomonadati</taxon>
        <taxon>Pseudomonadota</taxon>
        <taxon>Alphaproteobacteria</taxon>
        <taxon>Rhodospirillales</taxon>
        <taxon>Thalassobaculaceae</taxon>
        <taxon>Thalassobaculum</taxon>
    </lineage>
</organism>
<gene>
    <name evidence="2" type="ORF">GCM10017083_30420</name>
</gene>
<keyword evidence="3" id="KW-1185">Reference proteome</keyword>
<dbReference type="PANTHER" id="PTHR36173">
    <property type="entry name" value="RIBONUCLEASE VAPC16-RELATED"/>
    <property type="match status" value="1"/>
</dbReference>
<accession>A0A918XT27</accession>
<dbReference type="InterPro" id="IPR029060">
    <property type="entry name" value="PIN-like_dom_sf"/>
</dbReference>
<reference evidence="2" key="1">
    <citation type="journal article" date="2014" name="Int. J. Syst. Evol. Microbiol.">
        <title>Complete genome sequence of Corynebacterium casei LMG S-19264T (=DSM 44701T), isolated from a smear-ripened cheese.</title>
        <authorList>
            <consortium name="US DOE Joint Genome Institute (JGI-PGF)"/>
            <person name="Walter F."/>
            <person name="Albersmeier A."/>
            <person name="Kalinowski J."/>
            <person name="Ruckert C."/>
        </authorList>
    </citation>
    <scope>NUCLEOTIDE SEQUENCE</scope>
    <source>
        <strain evidence="2">KCTC 42651</strain>
    </source>
</reference>
<dbReference type="Gene3D" id="3.40.50.1010">
    <property type="entry name" value="5'-nuclease"/>
    <property type="match status" value="1"/>
</dbReference>
<evidence type="ECO:0000259" key="1">
    <source>
        <dbReference type="Pfam" id="PF01850"/>
    </source>
</evidence>
<dbReference type="CDD" id="cd09872">
    <property type="entry name" value="PIN_Sll0205-like"/>
    <property type="match status" value="1"/>
</dbReference>